<reference evidence="20 21" key="1">
    <citation type="submission" date="2021-01" db="EMBL/GenBank/DDBJ databases">
        <title>Genome Sequencing of Type Strains.</title>
        <authorList>
            <person name="Lemaire J.F."/>
            <person name="Inderbitzin P."/>
            <person name="Collins S.B."/>
            <person name="Wespe N."/>
            <person name="Knight-Connoni V."/>
        </authorList>
    </citation>
    <scope>NUCLEOTIDE SEQUENCE [LARGE SCALE GENOMIC DNA]</scope>
    <source>
        <strain evidence="20 21">DSM 14730</strain>
    </source>
</reference>
<evidence type="ECO:0000256" key="15">
    <source>
        <dbReference type="ARBA" id="ARBA00037219"/>
    </source>
</evidence>
<dbReference type="Gene3D" id="6.10.340.10">
    <property type="match status" value="1"/>
</dbReference>
<feature type="transmembrane region" description="Helical" evidence="17">
    <location>
        <begin position="162"/>
        <end position="187"/>
    </location>
</feature>
<keyword evidence="8" id="KW-0547">Nucleotide-binding</keyword>
<dbReference type="SMART" id="SM00304">
    <property type="entry name" value="HAMP"/>
    <property type="match status" value="1"/>
</dbReference>
<dbReference type="GO" id="GO:0016301">
    <property type="term" value="F:kinase activity"/>
    <property type="evidence" value="ECO:0007669"/>
    <property type="project" value="UniProtKB-KW"/>
</dbReference>
<sequence length="459" mass="52426">MKTLYLRIVITTVFVMIISSVFAFILSNVYYQYYLKPANDQKITQMAKEIQFFNQTENKNVDPYLKSVGNLGYQLYVADANGNGTFYGEAFREKKLDAGVVQQVISGEVYHGIKNFPTTLFITGFFDNDLRNTIGVPIEEQGKNYALFIRPNLDVQFGEMRIFFALLLVLTVLLSILCVFVSTRYIVKPIIRLTDATKIISKGNYKVDLKVNRQDEIGKLASHFAQMTKNLEQLEEMRQEFVSNVSHEIQSPLAAIQGFSKTLQSKNISEKQKDKYLAIIEEEAKRMSQLSKHLLTLASLDKEDHQLDKSTFDIAEQIKQVLFMTEWSWQEKELAIELDLPSSAYIFGDQKLLYQVWTNLFTNAIKYTPVGGTVSIHVEALPELHHIKITDTGVGISKDDLPFIFNRFYKADKVRTRTEGSSGLGLSITKKIIDLHNGSIHVKSELHKGTVFHIYLPRM</sequence>
<keyword evidence="6" id="KW-0808">Transferase</keyword>
<organism evidence="20 21">
    <name type="scientific">Fictibacillus barbaricus</name>
    <dbReference type="NCBI Taxonomy" id="182136"/>
    <lineage>
        <taxon>Bacteria</taxon>
        <taxon>Bacillati</taxon>
        <taxon>Bacillota</taxon>
        <taxon>Bacilli</taxon>
        <taxon>Bacillales</taxon>
        <taxon>Fictibacillaceae</taxon>
        <taxon>Fictibacillus</taxon>
    </lineage>
</organism>
<evidence type="ECO:0000256" key="6">
    <source>
        <dbReference type="ARBA" id="ARBA00022679"/>
    </source>
</evidence>
<dbReference type="PANTHER" id="PTHR45528:SF11">
    <property type="entry name" value="HISTIDINE KINASE"/>
    <property type="match status" value="1"/>
</dbReference>
<keyword evidence="9 20" id="KW-0418">Kinase</keyword>
<dbReference type="SMART" id="SM00388">
    <property type="entry name" value="HisKA"/>
    <property type="match status" value="1"/>
</dbReference>
<evidence type="ECO:0000256" key="10">
    <source>
        <dbReference type="ARBA" id="ARBA00022840"/>
    </source>
</evidence>
<comment type="subcellular location">
    <subcellularLocation>
        <location evidence="2">Cell membrane</location>
        <topology evidence="2">Multi-pass membrane protein</topology>
    </subcellularLocation>
</comment>
<keyword evidence="10" id="KW-0067">ATP-binding</keyword>
<keyword evidence="7 17" id="KW-0812">Transmembrane</keyword>
<keyword evidence="5" id="KW-0597">Phosphoprotein</keyword>
<dbReference type="InterPro" id="IPR050398">
    <property type="entry name" value="HssS/ArlS-like"/>
</dbReference>
<evidence type="ECO:0000256" key="3">
    <source>
        <dbReference type="ARBA" id="ARBA00012438"/>
    </source>
</evidence>
<dbReference type="PANTHER" id="PTHR45528">
    <property type="entry name" value="SENSOR HISTIDINE KINASE CPXA"/>
    <property type="match status" value="1"/>
</dbReference>
<keyword evidence="14 17" id="KW-0472">Membrane</keyword>
<dbReference type="InterPro" id="IPR003661">
    <property type="entry name" value="HisK_dim/P_dom"/>
</dbReference>
<keyword evidence="4" id="KW-1003">Cell membrane</keyword>
<dbReference type="SUPFAM" id="SSF55874">
    <property type="entry name" value="ATPase domain of HSP90 chaperone/DNA topoisomerase II/histidine kinase"/>
    <property type="match status" value="1"/>
</dbReference>
<evidence type="ECO:0000256" key="5">
    <source>
        <dbReference type="ARBA" id="ARBA00022553"/>
    </source>
</evidence>
<comment type="function">
    <text evidence="15">Member of the two-component regulatory system HssS/HssR involved in intracellular heme homeostasis and tempering of staphylococcal virulence. HssS functions as a heme sensor histidine kinase which is autophosphorylated at a histidine residue and transfers its phosphate group to an aspartate residue of HssR. HssR/HssS activates the expression of hrtAB, an efflux pump, in response to extracellular heme, hemin, hemoglobin or blood.</text>
</comment>
<dbReference type="RefSeq" id="WP_188401193.1">
    <property type="nucleotide sequence ID" value="NZ_BMCE01000001.1"/>
</dbReference>
<evidence type="ECO:0000259" key="19">
    <source>
        <dbReference type="PROSITE" id="PS50885"/>
    </source>
</evidence>
<dbReference type="InterPro" id="IPR036890">
    <property type="entry name" value="HATPase_C_sf"/>
</dbReference>
<keyword evidence="13" id="KW-0843">Virulence</keyword>
<dbReference type="Pfam" id="PF02518">
    <property type="entry name" value="HATPase_c"/>
    <property type="match status" value="1"/>
</dbReference>
<dbReference type="Pfam" id="PF00512">
    <property type="entry name" value="HisKA"/>
    <property type="match status" value="1"/>
</dbReference>
<evidence type="ECO:0000256" key="16">
    <source>
        <dbReference type="ARBA" id="ARBA00040841"/>
    </source>
</evidence>
<dbReference type="InterPro" id="IPR003660">
    <property type="entry name" value="HAMP_dom"/>
</dbReference>
<evidence type="ECO:0000256" key="11">
    <source>
        <dbReference type="ARBA" id="ARBA00022989"/>
    </source>
</evidence>
<dbReference type="InterPro" id="IPR005467">
    <property type="entry name" value="His_kinase_dom"/>
</dbReference>
<evidence type="ECO:0000256" key="13">
    <source>
        <dbReference type="ARBA" id="ARBA00023026"/>
    </source>
</evidence>
<evidence type="ECO:0000256" key="8">
    <source>
        <dbReference type="ARBA" id="ARBA00022741"/>
    </source>
</evidence>
<feature type="domain" description="HAMP" evidence="19">
    <location>
        <begin position="184"/>
        <end position="236"/>
    </location>
</feature>
<dbReference type="InterPro" id="IPR003594">
    <property type="entry name" value="HATPase_dom"/>
</dbReference>
<dbReference type="SUPFAM" id="SSF47384">
    <property type="entry name" value="Homodimeric domain of signal transducing histidine kinase"/>
    <property type="match status" value="1"/>
</dbReference>
<keyword evidence="11 17" id="KW-1133">Transmembrane helix</keyword>
<evidence type="ECO:0000256" key="1">
    <source>
        <dbReference type="ARBA" id="ARBA00000085"/>
    </source>
</evidence>
<accession>A0ABS2ZHM5</accession>
<gene>
    <name evidence="20" type="ORF">JYA64_16465</name>
</gene>
<evidence type="ECO:0000259" key="18">
    <source>
        <dbReference type="PROSITE" id="PS50109"/>
    </source>
</evidence>
<dbReference type="PRINTS" id="PR00344">
    <property type="entry name" value="BCTRLSENSOR"/>
</dbReference>
<feature type="transmembrane region" description="Helical" evidence="17">
    <location>
        <begin position="6"/>
        <end position="26"/>
    </location>
</feature>
<evidence type="ECO:0000313" key="20">
    <source>
        <dbReference type="EMBL" id="MBN3546902.1"/>
    </source>
</evidence>
<evidence type="ECO:0000256" key="4">
    <source>
        <dbReference type="ARBA" id="ARBA00022475"/>
    </source>
</evidence>
<dbReference type="InterPro" id="IPR036097">
    <property type="entry name" value="HisK_dim/P_sf"/>
</dbReference>
<dbReference type="Proteomes" id="UP001319060">
    <property type="component" value="Unassembled WGS sequence"/>
</dbReference>
<evidence type="ECO:0000313" key="21">
    <source>
        <dbReference type="Proteomes" id="UP001319060"/>
    </source>
</evidence>
<keyword evidence="12" id="KW-0902">Two-component regulatory system</keyword>
<dbReference type="PROSITE" id="PS50109">
    <property type="entry name" value="HIS_KIN"/>
    <property type="match status" value="1"/>
</dbReference>
<dbReference type="CDD" id="cd00082">
    <property type="entry name" value="HisKA"/>
    <property type="match status" value="1"/>
</dbReference>
<dbReference type="EMBL" id="JAFHKS010000044">
    <property type="protein sequence ID" value="MBN3546902.1"/>
    <property type="molecule type" value="Genomic_DNA"/>
</dbReference>
<dbReference type="CDD" id="cd06225">
    <property type="entry name" value="HAMP"/>
    <property type="match status" value="1"/>
</dbReference>
<comment type="catalytic activity">
    <reaction evidence="1">
        <text>ATP + protein L-histidine = ADP + protein N-phospho-L-histidine.</text>
        <dbReference type="EC" id="2.7.13.3"/>
    </reaction>
</comment>
<proteinExistence type="predicted"/>
<dbReference type="Pfam" id="PF00672">
    <property type="entry name" value="HAMP"/>
    <property type="match status" value="1"/>
</dbReference>
<feature type="domain" description="Histidine kinase" evidence="18">
    <location>
        <begin position="244"/>
        <end position="459"/>
    </location>
</feature>
<dbReference type="InterPro" id="IPR004358">
    <property type="entry name" value="Sig_transdc_His_kin-like_C"/>
</dbReference>
<comment type="caution">
    <text evidence="20">The sequence shown here is derived from an EMBL/GenBank/DDBJ whole genome shotgun (WGS) entry which is preliminary data.</text>
</comment>
<evidence type="ECO:0000256" key="9">
    <source>
        <dbReference type="ARBA" id="ARBA00022777"/>
    </source>
</evidence>
<dbReference type="PROSITE" id="PS50885">
    <property type="entry name" value="HAMP"/>
    <property type="match status" value="1"/>
</dbReference>
<protein>
    <recommendedName>
        <fullName evidence="16">Heme sensor protein HssS</fullName>
        <ecNumber evidence="3">2.7.13.3</ecNumber>
    </recommendedName>
</protein>
<dbReference type="EC" id="2.7.13.3" evidence="3"/>
<evidence type="ECO:0000256" key="12">
    <source>
        <dbReference type="ARBA" id="ARBA00023012"/>
    </source>
</evidence>
<evidence type="ECO:0000256" key="2">
    <source>
        <dbReference type="ARBA" id="ARBA00004651"/>
    </source>
</evidence>
<dbReference type="SMART" id="SM00387">
    <property type="entry name" value="HATPase_c"/>
    <property type="match status" value="1"/>
</dbReference>
<keyword evidence="21" id="KW-1185">Reference proteome</keyword>
<evidence type="ECO:0000256" key="14">
    <source>
        <dbReference type="ARBA" id="ARBA00023136"/>
    </source>
</evidence>
<name>A0ABS2ZHM5_9BACL</name>
<evidence type="ECO:0000256" key="17">
    <source>
        <dbReference type="SAM" id="Phobius"/>
    </source>
</evidence>
<evidence type="ECO:0000256" key="7">
    <source>
        <dbReference type="ARBA" id="ARBA00022692"/>
    </source>
</evidence>
<dbReference type="Gene3D" id="3.30.565.10">
    <property type="entry name" value="Histidine kinase-like ATPase, C-terminal domain"/>
    <property type="match status" value="1"/>
</dbReference>
<dbReference type="Gene3D" id="1.10.287.130">
    <property type="match status" value="1"/>
</dbReference>
<dbReference type="SUPFAM" id="SSF158472">
    <property type="entry name" value="HAMP domain-like"/>
    <property type="match status" value="1"/>
</dbReference>